<evidence type="ECO:0000256" key="3">
    <source>
        <dbReference type="SAM" id="Coils"/>
    </source>
</evidence>
<feature type="region of interest" description="Disordered" evidence="4">
    <location>
        <begin position="832"/>
        <end position="867"/>
    </location>
</feature>
<feature type="compositionally biased region" description="Polar residues" evidence="4">
    <location>
        <begin position="28"/>
        <end position="43"/>
    </location>
</feature>
<dbReference type="AlphaFoldDB" id="A0A8X7NDZ1"/>
<feature type="region of interest" description="Disordered" evidence="4">
    <location>
        <begin position="481"/>
        <end position="516"/>
    </location>
</feature>
<keyword evidence="3" id="KW-0175">Coiled coil</keyword>
<dbReference type="InterPro" id="IPR024957">
    <property type="entry name" value="Cep57_MT-bd_dom"/>
</dbReference>
<feature type="domain" description="Cep57 centrosome microtubule-binding" evidence="5">
    <location>
        <begin position="910"/>
        <end position="978"/>
    </location>
</feature>
<feature type="region of interest" description="Disordered" evidence="4">
    <location>
        <begin position="277"/>
        <end position="380"/>
    </location>
</feature>
<reference evidence="6" key="1">
    <citation type="submission" date="2016-04" db="EMBL/GenBank/DDBJ databases">
        <authorList>
            <person name="Nguyen H.D."/>
            <person name="Samba Siva P."/>
            <person name="Cullis J."/>
            <person name="Levesque C.A."/>
            <person name="Hambleton S."/>
        </authorList>
    </citation>
    <scope>NUCLEOTIDE SEQUENCE</scope>
    <source>
        <strain evidence="6">DAOMC 236422</strain>
    </source>
</reference>
<feature type="compositionally biased region" description="Basic and acidic residues" evidence="4">
    <location>
        <begin position="581"/>
        <end position="605"/>
    </location>
</feature>
<organism evidence="6 7">
    <name type="scientific">Tilletia walkeri</name>
    <dbReference type="NCBI Taxonomy" id="117179"/>
    <lineage>
        <taxon>Eukaryota</taxon>
        <taxon>Fungi</taxon>
        <taxon>Dikarya</taxon>
        <taxon>Basidiomycota</taxon>
        <taxon>Ustilaginomycotina</taxon>
        <taxon>Exobasidiomycetes</taxon>
        <taxon>Tilletiales</taxon>
        <taxon>Tilletiaceae</taxon>
        <taxon>Tilletia</taxon>
    </lineage>
</organism>
<feature type="region of interest" description="Disordered" evidence="4">
    <location>
        <begin position="664"/>
        <end position="808"/>
    </location>
</feature>
<feature type="compositionally biased region" description="Basic and acidic residues" evidence="4">
    <location>
        <begin position="75"/>
        <end position="86"/>
    </location>
</feature>
<feature type="region of interest" description="Disordered" evidence="4">
    <location>
        <begin position="570"/>
        <end position="642"/>
    </location>
</feature>
<evidence type="ECO:0000256" key="2">
    <source>
        <dbReference type="ARBA" id="ARBA00022490"/>
    </source>
</evidence>
<keyword evidence="2" id="KW-0963">Cytoplasm</keyword>
<feature type="compositionally biased region" description="Low complexity" evidence="4">
    <location>
        <begin position="433"/>
        <end position="442"/>
    </location>
</feature>
<dbReference type="Pfam" id="PF06657">
    <property type="entry name" value="Cep57_MT_bd"/>
    <property type="match status" value="1"/>
</dbReference>
<dbReference type="GO" id="GO:0005737">
    <property type="term" value="C:cytoplasm"/>
    <property type="evidence" value="ECO:0007669"/>
    <property type="project" value="UniProtKB-SubCell"/>
</dbReference>
<evidence type="ECO:0000313" key="7">
    <source>
        <dbReference type="Proteomes" id="UP000078113"/>
    </source>
</evidence>
<sequence length="1214" mass="132179">MPSIGTGTSSAAAVTAANAANYASNNNRTLTTDSAIFSDQRAPSSYGGDDDDDDTSTDSTGNHRHLEATPARALSAHEHRRLDRAQQQRPFSTATLDGINISHAVHWLANKQIRSPVSAAAANAPAASSRLEPLPLPLPKDTQNREPPAASSQIVHHKHSTLLQKPTSPLLRAAAKVPASAPPGAPSAAILPLSSAIHSLRPSAPSPPPPAQHQQLLPAQQPIASALPPLPVPEPMPTVALASTQNMSFARLPDISGLTSAMGTPARPMHAYHHIPIDPAYPAPRKRASRPLAQVAAPVQAQAKHHHHPLNLRARVSSDDDSDDDSGSGESESVMHFPLTSTKQSAPGTPKAQQKHKAAASAALTQSRAAGPSAHASVSVASDSHPRIFLQGLDHPKNQIAQAAEEAARKFGVEWEGAKPPSSAYALEQQELQHQQLEAQRAQEAKSPTPPNISPGESTAKLDHMHNELAKIVDRLGRLEAENVPPQPRGGGGGRQRRGGRAIFETDSSGTEAGPALSRGAIKDMQAHMRELMREMQRQRRALGSLVEMEQDGVLEEVEAGEKIRRTLGLPPAEKVVGEGQRGRSSKDALDAEKVPSDREEEPRRLPSPSKAVRQKRLRTERADPEPQAQPAAVLPTWSGDPNALRSHMGDVMRHVHLLRDEVERGLPGSADRQTASSPVLAERYGDVFDYRPASPFLRPARETRSSPPPAQQHRLSNDEEEDEEDMDVSRVAQERAAEAFAKVRQYSQIGRGPAPAPSPPSNPGPDLYPEHRSVSTQTRSGAGVTGNRNARVQTSERGNQQNAGLRTNSTHEQLEYEHNERDCSVCQAPIKAAQRREARRDRVRREDRERRRGSGQETNTDTEEEEVLIDLLVEEAERHRKSLARNGRGRAAEDDPVASWRDLIVLSPAQQESLNRMVKQHMDEFVHQRMLYAELADELKGVHPGMNAMRRRILGEHVMEAVELLEMKAERINVLQRLLGQDSVRDEEDEEVLAEAEERRRRAARAPKGGPRQQRSSKPKAASKLRHEVEAELASDYSDAEDPEEAQIHLSAAAAAARSGHRLRQRSTSPVQHDYRQAQAQAQRPARPQSSLSSRSSPPQNKSVSRPTSRSRPRGMQTDYSPPTTLAARDLAVDLERDEDEEDEDETEVGTDEGLNLDLDFGAPQKGEARAGSRQRYASGMGTDQGRPLRTARTAGSGSSVGQAFGGGRRSRP</sequence>
<feature type="region of interest" description="Disordered" evidence="4">
    <location>
        <begin position="21"/>
        <end position="90"/>
    </location>
</feature>
<evidence type="ECO:0000313" key="6">
    <source>
        <dbReference type="EMBL" id="KAE8270725.1"/>
    </source>
</evidence>
<evidence type="ECO:0000256" key="1">
    <source>
        <dbReference type="ARBA" id="ARBA00004496"/>
    </source>
</evidence>
<feature type="compositionally biased region" description="Low complexity" evidence="4">
    <location>
        <begin position="1078"/>
        <end position="1111"/>
    </location>
</feature>
<feature type="region of interest" description="Disordered" evidence="4">
    <location>
        <begin position="433"/>
        <end position="454"/>
    </location>
</feature>
<feature type="compositionally biased region" description="Basic and acidic residues" evidence="4">
    <location>
        <begin position="835"/>
        <end position="855"/>
    </location>
</feature>
<dbReference type="Proteomes" id="UP000078113">
    <property type="component" value="Unassembled WGS sequence"/>
</dbReference>
<feature type="region of interest" description="Disordered" evidence="4">
    <location>
        <begin position="124"/>
        <end position="163"/>
    </location>
</feature>
<feature type="compositionally biased region" description="Gly residues" evidence="4">
    <location>
        <begin position="1205"/>
        <end position="1214"/>
    </location>
</feature>
<reference evidence="6" key="2">
    <citation type="journal article" date="2019" name="IMA Fungus">
        <title>Genome sequencing and comparison of five Tilletia species to identify candidate genes for the detection of regulated species infecting wheat.</title>
        <authorList>
            <person name="Nguyen H.D.T."/>
            <person name="Sultana T."/>
            <person name="Kesanakurti P."/>
            <person name="Hambleton S."/>
        </authorList>
    </citation>
    <scope>NUCLEOTIDE SEQUENCE</scope>
    <source>
        <strain evidence="6">DAOMC 236422</strain>
    </source>
</reference>
<feature type="compositionally biased region" description="Polar residues" evidence="4">
    <location>
        <begin position="775"/>
        <end position="808"/>
    </location>
</feature>
<evidence type="ECO:0000259" key="5">
    <source>
        <dbReference type="Pfam" id="PF06657"/>
    </source>
</evidence>
<feature type="region of interest" description="Disordered" evidence="4">
    <location>
        <begin position="984"/>
        <end position="1214"/>
    </location>
</feature>
<feature type="compositionally biased region" description="Low complexity" evidence="4">
    <location>
        <begin position="359"/>
        <end position="380"/>
    </location>
</feature>
<feature type="compositionally biased region" description="Acidic residues" evidence="4">
    <location>
        <begin position="986"/>
        <end position="996"/>
    </location>
</feature>
<feature type="compositionally biased region" description="Basic residues" evidence="4">
    <location>
        <begin position="1016"/>
        <end position="1025"/>
    </location>
</feature>
<comment type="caution">
    <text evidence="6">The sequence shown here is derived from an EMBL/GenBank/DDBJ whole genome shotgun (WGS) entry which is preliminary data.</text>
</comment>
<protein>
    <recommendedName>
        <fullName evidence="5">Cep57 centrosome microtubule-binding domain-containing protein</fullName>
    </recommendedName>
</protein>
<keyword evidence="7" id="KW-1185">Reference proteome</keyword>
<feature type="compositionally biased region" description="Acidic residues" evidence="4">
    <location>
        <begin position="1137"/>
        <end position="1152"/>
    </location>
</feature>
<comment type="subcellular location">
    <subcellularLocation>
        <location evidence="1">Cytoplasm</location>
    </subcellularLocation>
</comment>
<dbReference type="GO" id="GO:0008017">
    <property type="term" value="F:microtubule binding"/>
    <property type="evidence" value="ECO:0007669"/>
    <property type="project" value="InterPro"/>
</dbReference>
<proteinExistence type="predicted"/>
<evidence type="ECO:0000256" key="4">
    <source>
        <dbReference type="SAM" id="MobiDB-lite"/>
    </source>
</evidence>
<feature type="coiled-coil region" evidence="3">
    <location>
        <begin position="522"/>
        <end position="549"/>
    </location>
</feature>
<feature type="compositionally biased region" description="Low complexity" evidence="4">
    <location>
        <begin position="293"/>
        <end position="302"/>
    </location>
</feature>
<feature type="compositionally biased region" description="Low complexity" evidence="4">
    <location>
        <begin position="124"/>
        <end position="133"/>
    </location>
</feature>
<dbReference type="EMBL" id="LWDG02000039">
    <property type="protein sequence ID" value="KAE8270725.1"/>
    <property type="molecule type" value="Genomic_DNA"/>
</dbReference>
<gene>
    <name evidence="6" type="ORF">A4X09_0g1590</name>
</gene>
<feature type="compositionally biased region" description="Pro residues" evidence="4">
    <location>
        <begin position="755"/>
        <end position="764"/>
    </location>
</feature>
<accession>A0A8X7NDZ1</accession>
<name>A0A8X7NDZ1_9BASI</name>